<accession>A0ABP5BP98</accession>
<dbReference type="InterPro" id="IPR000731">
    <property type="entry name" value="SSD"/>
</dbReference>
<keyword evidence="10" id="KW-1185">Reference proteome</keyword>
<evidence type="ECO:0000256" key="6">
    <source>
        <dbReference type="ARBA" id="ARBA00023136"/>
    </source>
</evidence>
<keyword evidence="4 7" id="KW-0812">Transmembrane</keyword>
<name>A0ABP5BP98_9ACTN</name>
<feature type="transmembrane region" description="Helical" evidence="7">
    <location>
        <begin position="23"/>
        <end position="44"/>
    </location>
</feature>
<keyword evidence="5 7" id="KW-1133">Transmembrane helix</keyword>
<comment type="subcellular location">
    <subcellularLocation>
        <location evidence="1">Cell membrane</location>
        <topology evidence="1">Multi-pass membrane protein</topology>
    </subcellularLocation>
</comment>
<dbReference type="SUPFAM" id="SSF82866">
    <property type="entry name" value="Multidrug efflux transporter AcrB transmembrane domain"/>
    <property type="match status" value="2"/>
</dbReference>
<dbReference type="PROSITE" id="PS50156">
    <property type="entry name" value="SSD"/>
    <property type="match status" value="2"/>
</dbReference>
<evidence type="ECO:0000256" key="4">
    <source>
        <dbReference type="ARBA" id="ARBA00022692"/>
    </source>
</evidence>
<dbReference type="PANTHER" id="PTHR33406:SF6">
    <property type="entry name" value="MEMBRANE PROTEIN YDGH-RELATED"/>
    <property type="match status" value="1"/>
</dbReference>
<dbReference type="Proteomes" id="UP001500571">
    <property type="component" value="Unassembled WGS sequence"/>
</dbReference>
<evidence type="ECO:0000256" key="7">
    <source>
        <dbReference type="SAM" id="Phobius"/>
    </source>
</evidence>
<evidence type="ECO:0000256" key="3">
    <source>
        <dbReference type="ARBA" id="ARBA00022475"/>
    </source>
</evidence>
<dbReference type="Pfam" id="PF03176">
    <property type="entry name" value="MMPL"/>
    <property type="match status" value="2"/>
</dbReference>
<feature type="transmembrane region" description="Helical" evidence="7">
    <location>
        <begin position="281"/>
        <end position="302"/>
    </location>
</feature>
<evidence type="ECO:0000256" key="5">
    <source>
        <dbReference type="ARBA" id="ARBA00022989"/>
    </source>
</evidence>
<evidence type="ECO:0000259" key="8">
    <source>
        <dbReference type="PROSITE" id="PS50156"/>
    </source>
</evidence>
<evidence type="ECO:0000256" key="2">
    <source>
        <dbReference type="ARBA" id="ARBA00010157"/>
    </source>
</evidence>
<feature type="transmembrane region" description="Helical" evidence="7">
    <location>
        <begin position="609"/>
        <end position="637"/>
    </location>
</feature>
<dbReference type="PANTHER" id="PTHR33406">
    <property type="entry name" value="MEMBRANE PROTEIN MJ1562-RELATED"/>
    <property type="match status" value="1"/>
</dbReference>
<feature type="transmembrane region" description="Helical" evidence="7">
    <location>
        <begin position="314"/>
        <end position="335"/>
    </location>
</feature>
<feature type="transmembrane region" description="Helical" evidence="7">
    <location>
        <begin position="570"/>
        <end position="589"/>
    </location>
</feature>
<feature type="transmembrane region" description="Helical" evidence="7">
    <location>
        <begin position="236"/>
        <end position="260"/>
    </location>
</feature>
<feature type="domain" description="SSD" evidence="8">
    <location>
        <begin position="536"/>
        <end position="668"/>
    </location>
</feature>
<feature type="transmembrane region" description="Helical" evidence="7">
    <location>
        <begin position="643"/>
        <end position="670"/>
    </location>
</feature>
<dbReference type="Gene3D" id="1.20.1640.10">
    <property type="entry name" value="Multidrug efflux transporter AcrB transmembrane domain"/>
    <property type="match status" value="2"/>
</dbReference>
<reference evidence="10" key="1">
    <citation type="journal article" date="2019" name="Int. J. Syst. Evol. Microbiol.">
        <title>The Global Catalogue of Microorganisms (GCM) 10K type strain sequencing project: providing services to taxonomists for standard genome sequencing and annotation.</title>
        <authorList>
            <consortium name="The Broad Institute Genomics Platform"/>
            <consortium name="The Broad Institute Genome Sequencing Center for Infectious Disease"/>
            <person name="Wu L."/>
            <person name="Ma J."/>
        </authorList>
    </citation>
    <scope>NUCLEOTIDE SEQUENCE [LARGE SCALE GENOMIC DNA]</scope>
    <source>
        <strain evidence="10">JCM 15309</strain>
    </source>
</reference>
<feature type="transmembrane region" description="Helical" evidence="7">
    <location>
        <begin position="177"/>
        <end position="196"/>
    </location>
</feature>
<organism evidence="9 10">
    <name type="scientific">Nocardioides panacihumi</name>
    <dbReference type="NCBI Taxonomy" id="400774"/>
    <lineage>
        <taxon>Bacteria</taxon>
        <taxon>Bacillati</taxon>
        <taxon>Actinomycetota</taxon>
        <taxon>Actinomycetes</taxon>
        <taxon>Propionibacteriales</taxon>
        <taxon>Nocardioidaceae</taxon>
        <taxon>Nocardioides</taxon>
    </lineage>
</organism>
<evidence type="ECO:0000256" key="1">
    <source>
        <dbReference type="ARBA" id="ARBA00004651"/>
    </source>
</evidence>
<dbReference type="InterPro" id="IPR004869">
    <property type="entry name" value="MMPL_dom"/>
</dbReference>
<protein>
    <submittedName>
        <fullName evidence="9">MMPL family transporter</fullName>
    </submittedName>
</protein>
<sequence length="700" mass="72396">MELFDDSNTSGYRLWSAIVSPRGAALVLILGAVLASLSLALAPAPRVADTPASSLPTGAESTQVALAQARAADSDVAPAVVVFDRGGQALTPADRQLIDERTAALQAIGLPGGSPAVTAPDGSAALVSVPLRLGADDLSDSVTELRKVARADLPDGLRAQVTGAPAYEVDLSAVFNGANATLLLTTAGVVAALLLLTYRSPALWLVPLLVVGLADQVSVRLLGWATEAFGFQVDDAITGITSVLVFGAGTNYALLLIARYREELRRHDSRRRAMSAALHRAGPAIIASSSTVVLALLTLSLADDPFNRALGYAGALGIATAVVAALTLLPVALVIGGRGLFWPFVPKVGQPDPSGDGLWARIAREVGRRPWRVLIASGIVIGGLVLLLPGFHVGLSQDEQFRETPEAVTGQQALARAFPAGAAEPTVVVTPSDRADEVTAAAADVEGVASVRPGPASGGMTQLDVVLTAPRGSDDAAATVERLRERLPADALVGGPDAEDVDARATARHDQRLVIPAILAVVLLVLLLLLRSVVAAVVLVATVVATYAAALGAGWWVSHDLLGFPAFDRGVPLLTFLFLVALGVDYNIFLSTRAREEARHVPTPRAIAVALAVTGGVITSAGILLAAVFTVLGVLPVVTLTQIGVVVGIGVLLDTLVVRSLLVPALVTVIGERFWWPSHPSKNPAGSEHVRGTLNETSRT</sequence>
<feature type="transmembrane region" description="Helical" evidence="7">
    <location>
        <begin position="371"/>
        <end position="391"/>
    </location>
</feature>
<dbReference type="EMBL" id="BAAAPB010000001">
    <property type="protein sequence ID" value="GAA1948798.1"/>
    <property type="molecule type" value="Genomic_DNA"/>
</dbReference>
<comment type="caution">
    <text evidence="9">The sequence shown here is derived from an EMBL/GenBank/DDBJ whole genome shotgun (WGS) entry which is preliminary data.</text>
</comment>
<dbReference type="RefSeq" id="WP_344042070.1">
    <property type="nucleotide sequence ID" value="NZ_BAAAPB010000001.1"/>
</dbReference>
<comment type="similarity">
    <text evidence="2">Belongs to the resistance-nodulation-cell division (RND) (TC 2.A.6) family. MmpL subfamily.</text>
</comment>
<evidence type="ECO:0000313" key="10">
    <source>
        <dbReference type="Proteomes" id="UP001500571"/>
    </source>
</evidence>
<dbReference type="InterPro" id="IPR050545">
    <property type="entry name" value="Mycobact_MmpL"/>
</dbReference>
<proteinExistence type="inferred from homology"/>
<keyword evidence="3" id="KW-1003">Cell membrane</keyword>
<gene>
    <name evidence="9" type="ORF">GCM10009798_04990</name>
</gene>
<keyword evidence="6 7" id="KW-0472">Membrane</keyword>
<feature type="transmembrane region" description="Helical" evidence="7">
    <location>
        <begin position="513"/>
        <end position="530"/>
    </location>
</feature>
<feature type="transmembrane region" description="Helical" evidence="7">
    <location>
        <begin position="537"/>
        <end position="558"/>
    </location>
</feature>
<feature type="domain" description="SSD" evidence="8">
    <location>
        <begin position="229"/>
        <end position="335"/>
    </location>
</feature>
<evidence type="ECO:0000313" key="9">
    <source>
        <dbReference type="EMBL" id="GAA1948798.1"/>
    </source>
</evidence>